<dbReference type="AlphaFoldDB" id="D3BTC8"/>
<dbReference type="InterPro" id="IPR012337">
    <property type="entry name" value="RNaseH-like_sf"/>
</dbReference>
<reference evidence="2 3" key="1">
    <citation type="journal article" date="2011" name="Genome Res.">
        <title>Phylogeny-wide analysis of social amoeba genomes highlights ancient origins for complex intercellular communication.</title>
        <authorList>
            <person name="Heidel A.J."/>
            <person name="Lawal H.M."/>
            <person name="Felder M."/>
            <person name="Schilde C."/>
            <person name="Helps N.R."/>
            <person name="Tunggal B."/>
            <person name="Rivero F."/>
            <person name="John U."/>
            <person name="Schleicher M."/>
            <person name="Eichinger L."/>
            <person name="Platzer M."/>
            <person name="Noegel A.A."/>
            <person name="Schaap P."/>
            <person name="Gloeckner G."/>
        </authorList>
    </citation>
    <scope>NUCLEOTIDE SEQUENCE [LARGE SCALE GENOMIC DNA]</scope>
    <source>
        <strain evidence="3">ATCC 26659 / Pp 5 / PN500</strain>
    </source>
</reference>
<dbReference type="STRING" id="670386.D3BTC8"/>
<comment type="caution">
    <text evidence="2">The sequence shown here is derived from an EMBL/GenBank/DDBJ whole genome shotgun (WGS) entry which is preliminary data.</text>
</comment>
<proteinExistence type="predicted"/>
<keyword evidence="3" id="KW-1185">Reference proteome</keyword>
<evidence type="ECO:0000259" key="1">
    <source>
        <dbReference type="PROSITE" id="PS50994"/>
    </source>
</evidence>
<name>D3BTC8_HETP5</name>
<sequence>MTRLFPCHKDVNAIQLGNWFAREIIAVFGAPSSIVSDRDPKFTSDLWTSAMKAIGTELKMTQPGRAQADGQTERTNRSILRILYGYEPKLPWNANYFGIREYIDCQNQYRLEAKNNALDSQLQQAKQHDKIRLARLELATF</sequence>
<organism evidence="2 3">
    <name type="scientific">Heterostelium pallidum (strain ATCC 26659 / Pp 5 / PN500)</name>
    <name type="common">Cellular slime mold</name>
    <name type="synonym">Polysphondylium pallidum</name>
    <dbReference type="NCBI Taxonomy" id="670386"/>
    <lineage>
        <taxon>Eukaryota</taxon>
        <taxon>Amoebozoa</taxon>
        <taxon>Evosea</taxon>
        <taxon>Eumycetozoa</taxon>
        <taxon>Dictyostelia</taxon>
        <taxon>Acytosteliales</taxon>
        <taxon>Acytosteliaceae</taxon>
        <taxon>Heterostelium</taxon>
    </lineage>
</organism>
<dbReference type="RefSeq" id="XP_020427479.1">
    <property type="nucleotide sequence ID" value="XM_020582176.1"/>
</dbReference>
<dbReference type="InParanoid" id="D3BTC8"/>
<gene>
    <name evidence="2" type="ORF">PPL_11422</name>
</gene>
<dbReference type="SUPFAM" id="SSF53098">
    <property type="entry name" value="Ribonuclease H-like"/>
    <property type="match status" value="1"/>
</dbReference>
<dbReference type="GO" id="GO:0015074">
    <property type="term" value="P:DNA integration"/>
    <property type="evidence" value="ECO:0007669"/>
    <property type="project" value="InterPro"/>
</dbReference>
<dbReference type="InterPro" id="IPR050951">
    <property type="entry name" value="Retrovirus_Pol_polyprotein"/>
</dbReference>
<accession>D3BTC8</accession>
<dbReference type="PROSITE" id="PS50994">
    <property type="entry name" value="INTEGRASE"/>
    <property type="match status" value="1"/>
</dbReference>
<dbReference type="PANTHER" id="PTHR37984:SF5">
    <property type="entry name" value="PROTEIN NYNRIN-LIKE"/>
    <property type="match status" value="1"/>
</dbReference>
<dbReference type="Gene3D" id="3.30.420.10">
    <property type="entry name" value="Ribonuclease H-like superfamily/Ribonuclease H"/>
    <property type="match status" value="1"/>
</dbReference>
<dbReference type="GeneID" id="31366890"/>
<dbReference type="EMBL" id="ADBJ01000056">
    <property type="protein sequence ID" value="EFA75345.1"/>
    <property type="molecule type" value="Genomic_DNA"/>
</dbReference>
<evidence type="ECO:0000313" key="2">
    <source>
        <dbReference type="EMBL" id="EFA75345.1"/>
    </source>
</evidence>
<protein>
    <recommendedName>
        <fullName evidence="1">Integrase catalytic domain-containing protein</fullName>
    </recommendedName>
</protein>
<dbReference type="GO" id="GO:0003676">
    <property type="term" value="F:nucleic acid binding"/>
    <property type="evidence" value="ECO:0007669"/>
    <property type="project" value="InterPro"/>
</dbReference>
<dbReference type="PANTHER" id="PTHR37984">
    <property type="entry name" value="PROTEIN CBG26694"/>
    <property type="match status" value="1"/>
</dbReference>
<dbReference type="InterPro" id="IPR036397">
    <property type="entry name" value="RNaseH_sf"/>
</dbReference>
<feature type="domain" description="Integrase catalytic" evidence="1">
    <location>
        <begin position="1"/>
        <end position="127"/>
    </location>
</feature>
<evidence type="ECO:0000313" key="3">
    <source>
        <dbReference type="Proteomes" id="UP000001396"/>
    </source>
</evidence>
<dbReference type="InterPro" id="IPR001584">
    <property type="entry name" value="Integrase_cat-core"/>
</dbReference>
<dbReference type="Proteomes" id="UP000001396">
    <property type="component" value="Unassembled WGS sequence"/>
</dbReference>